<reference evidence="4" key="1">
    <citation type="submission" date="2016-10" db="EMBL/GenBank/DDBJ databases">
        <authorList>
            <person name="Varghese N."/>
        </authorList>
    </citation>
    <scope>NUCLEOTIDE SEQUENCE [LARGE SCALE GENOMIC DNA]</scope>
    <source>
        <strain evidence="4">HL 19</strain>
    </source>
</reference>
<gene>
    <name evidence="3" type="ORF">SAMN05661077_2785</name>
</gene>
<dbReference type="Pfam" id="PF04752">
    <property type="entry name" value="ChaC"/>
    <property type="match status" value="1"/>
</dbReference>
<name>A0A0P9ERS1_9GAMM</name>
<dbReference type="InterPro" id="IPR006840">
    <property type="entry name" value="ChaC"/>
</dbReference>
<evidence type="ECO:0000256" key="2">
    <source>
        <dbReference type="ARBA" id="ARBA00023239"/>
    </source>
</evidence>
<dbReference type="RefSeq" id="WP_054965489.1">
    <property type="nucleotide sequence ID" value="NZ_FMUN01000009.1"/>
</dbReference>
<evidence type="ECO:0000313" key="4">
    <source>
        <dbReference type="Proteomes" id="UP000183104"/>
    </source>
</evidence>
<dbReference type="STRING" id="381306.AN478_04880"/>
<dbReference type="GO" id="GO:0006751">
    <property type="term" value="P:glutathione catabolic process"/>
    <property type="evidence" value="ECO:0007669"/>
    <property type="project" value="InterPro"/>
</dbReference>
<evidence type="ECO:0000256" key="1">
    <source>
        <dbReference type="ARBA" id="ARBA00012344"/>
    </source>
</evidence>
<dbReference type="CDD" id="cd06661">
    <property type="entry name" value="GGCT_like"/>
    <property type="match status" value="1"/>
</dbReference>
<accession>A0A0P9ERS1</accession>
<dbReference type="Proteomes" id="UP000183104">
    <property type="component" value="Unassembled WGS sequence"/>
</dbReference>
<sequence length="174" mass="19669">MWVFGFGSLVWNPGFPYEEAQVATLRGFARRFCVYTHDHRGTWEHPGLVLGLVPAEGGVCRGLGFRVAPEREAEVQDYLDRRELGDSVYERAWLTVSVADREETALTYVANPHHPRCRLDLSASQAATIVRRARGRSGPNTEYVARTWEGLRAIGVREAHLEDLVEHLGLRERA</sequence>
<dbReference type="OrthoDB" id="9795692at2"/>
<dbReference type="GO" id="GO:0005737">
    <property type="term" value="C:cytoplasm"/>
    <property type="evidence" value="ECO:0007669"/>
    <property type="project" value="TreeGrafter"/>
</dbReference>
<dbReference type="InterPro" id="IPR036568">
    <property type="entry name" value="GGCT-like_sf"/>
</dbReference>
<proteinExistence type="predicted"/>
<dbReference type="AlphaFoldDB" id="A0A0P9ERS1"/>
<evidence type="ECO:0000313" key="3">
    <source>
        <dbReference type="EMBL" id="SCY63902.1"/>
    </source>
</evidence>
<dbReference type="PANTHER" id="PTHR12192:SF2">
    <property type="entry name" value="GLUTATHIONE-SPECIFIC GAMMA-GLUTAMYLCYCLOTRANSFERASE 2"/>
    <property type="match status" value="1"/>
</dbReference>
<dbReference type="GO" id="GO:0061928">
    <property type="term" value="F:glutathione specific gamma-glutamylcyclotransferase activity"/>
    <property type="evidence" value="ECO:0007669"/>
    <property type="project" value="UniProtKB-EC"/>
</dbReference>
<protein>
    <recommendedName>
        <fullName evidence="1">glutathione-specific gamma-glutamylcyclotransferase</fullName>
        <ecNumber evidence="1">4.3.2.7</ecNumber>
    </recommendedName>
</protein>
<dbReference type="InterPro" id="IPR013024">
    <property type="entry name" value="GGCT-like"/>
</dbReference>
<dbReference type="PANTHER" id="PTHR12192">
    <property type="entry name" value="CATION TRANSPORT PROTEIN CHAC-RELATED"/>
    <property type="match status" value="1"/>
</dbReference>
<dbReference type="SUPFAM" id="SSF110857">
    <property type="entry name" value="Gamma-glutamyl cyclotransferase-like"/>
    <property type="match status" value="1"/>
</dbReference>
<dbReference type="EMBL" id="FMUN01000009">
    <property type="protein sequence ID" value="SCY63902.1"/>
    <property type="molecule type" value="Genomic_DNA"/>
</dbReference>
<keyword evidence="4" id="KW-1185">Reference proteome</keyword>
<dbReference type="Gene3D" id="3.10.490.10">
    <property type="entry name" value="Gamma-glutamyl cyclotransferase-like"/>
    <property type="match status" value="1"/>
</dbReference>
<dbReference type="EC" id="4.3.2.7" evidence="1"/>
<organism evidence="3 4">
    <name type="scientific">Thiohalorhabdus denitrificans</name>
    <dbReference type="NCBI Taxonomy" id="381306"/>
    <lineage>
        <taxon>Bacteria</taxon>
        <taxon>Pseudomonadati</taxon>
        <taxon>Pseudomonadota</taxon>
        <taxon>Gammaproteobacteria</taxon>
        <taxon>Thiohalorhabdales</taxon>
        <taxon>Thiohalorhabdaceae</taxon>
        <taxon>Thiohalorhabdus</taxon>
    </lineage>
</organism>
<keyword evidence="2" id="KW-0456">Lyase</keyword>